<evidence type="ECO:0000313" key="2">
    <source>
        <dbReference type="EMBL" id="CAF4348492.1"/>
    </source>
</evidence>
<dbReference type="AlphaFoldDB" id="A0A8S2UPI7"/>
<name>A0A8S2UPI7_9BILA</name>
<dbReference type="EMBL" id="CAJOBJ010045601">
    <property type="protein sequence ID" value="CAF4348492.1"/>
    <property type="molecule type" value="Genomic_DNA"/>
</dbReference>
<dbReference type="Proteomes" id="UP000681967">
    <property type="component" value="Unassembled WGS sequence"/>
</dbReference>
<evidence type="ECO:0000313" key="3">
    <source>
        <dbReference type="Proteomes" id="UP000681720"/>
    </source>
</evidence>
<dbReference type="Proteomes" id="UP000681720">
    <property type="component" value="Unassembled WGS sequence"/>
</dbReference>
<gene>
    <name evidence="1" type="ORF">BYL167_LOCUS24536</name>
    <name evidence="2" type="ORF">GIL414_LOCUS27873</name>
</gene>
<proteinExistence type="predicted"/>
<organism evidence="2 3">
    <name type="scientific">Rotaria magnacalcarata</name>
    <dbReference type="NCBI Taxonomy" id="392030"/>
    <lineage>
        <taxon>Eukaryota</taxon>
        <taxon>Metazoa</taxon>
        <taxon>Spiralia</taxon>
        <taxon>Gnathifera</taxon>
        <taxon>Rotifera</taxon>
        <taxon>Eurotatoria</taxon>
        <taxon>Bdelloidea</taxon>
        <taxon>Philodinida</taxon>
        <taxon>Philodinidae</taxon>
        <taxon>Rotaria</taxon>
    </lineage>
</organism>
<feature type="non-terminal residue" evidence="2">
    <location>
        <position position="23"/>
    </location>
</feature>
<reference evidence="2" key="1">
    <citation type="submission" date="2021-02" db="EMBL/GenBank/DDBJ databases">
        <authorList>
            <person name="Nowell W R."/>
        </authorList>
    </citation>
    <scope>NUCLEOTIDE SEQUENCE</scope>
</reference>
<comment type="caution">
    <text evidence="2">The sequence shown here is derived from an EMBL/GenBank/DDBJ whole genome shotgun (WGS) entry which is preliminary data.</text>
</comment>
<evidence type="ECO:0000313" key="1">
    <source>
        <dbReference type="EMBL" id="CAF4224786.1"/>
    </source>
</evidence>
<protein>
    <submittedName>
        <fullName evidence="2">Uncharacterized protein</fullName>
    </submittedName>
</protein>
<sequence length="23" mass="2640">MRLLEQFEPLQNVQLAVCGYNSS</sequence>
<accession>A0A8S2UPI7</accession>
<dbReference type="EMBL" id="CAJOBH010021602">
    <property type="protein sequence ID" value="CAF4224786.1"/>
    <property type="molecule type" value="Genomic_DNA"/>
</dbReference>